<dbReference type="InterPro" id="IPR050515">
    <property type="entry name" value="Beta-lactam/transpept"/>
</dbReference>
<evidence type="ECO:0000256" key="8">
    <source>
        <dbReference type="ARBA" id="ARBA00022989"/>
    </source>
</evidence>
<evidence type="ECO:0000259" key="12">
    <source>
        <dbReference type="Pfam" id="PF03717"/>
    </source>
</evidence>
<accession>A0A9D1FLI0</accession>
<evidence type="ECO:0000256" key="3">
    <source>
        <dbReference type="ARBA" id="ARBA00007171"/>
    </source>
</evidence>
<reference evidence="13" key="2">
    <citation type="journal article" date="2021" name="PeerJ">
        <title>Extensive microbial diversity within the chicken gut microbiome revealed by metagenomics and culture.</title>
        <authorList>
            <person name="Gilroy R."/>
            <person name="Ravi A."/>
            <person name="Getino M."/>
            <person name="Pursley I."/>
            <person name="Horton D.L."/>
            <person name="Alikhan N.F."/>
            <person name="Baker D."/>
            <person name="Gharbi K."/>
            <person name="Hall N."/>
            <person name="Watson M."/>
            <person name="Adriaenssens E.M."/>
            <person name="Foster-Nyarko E."/>
            <person name="Jarju S."/>
            <person name="Secka A."/>
            <person name="Antonio M."/>
            <person name="Oren A."/>
            <person name="Chaudhuri R.R."/>
            <person name="La Ragione R."/>
            <person name="Hildebrand F."/>
            <person name="Pallen M.J."/>
        </authorList>
    </citation>
    <scope>NUCLEOTIDE SEQUENCE</scope>
    <source>
        <strain evidence="13">CHK199-13235</strain>
    </source>
</reference>
<feature type="domain" description="Penicillin-binding protein transpeptidase" evidence="11">
    <location>
        <begin position="357"/>
        <end position="668"/>
    </location>
</feature>
<evidence type="ECO:0000256" key="7">
    <source>
        <dbReference type="ARBA" id="ARBA00022984"/>
    </source>
</evidence>
<dbReference type="Proteomes" id="UP000824002">
    <property type="component" value="Unassembled WGS sequence"/>
</dbReference>
<proteinExistence type="inferred from homology"/>
<keyword evidence="10" id="KW-0961">Cell wall biogenesis/degradation</keyword>
<dbReference type="InterPro" id="IPR036138">
    <property type="entry name" value="PBP_dimer_sf"/>
</dbReference>
<dbReference type="Pfam" id="PF00905">
    <property type="entry name" value="Transpeptidase"/>
    <property type="match status" value="1"/>
</dbReference>
<protein>
    <recommendedName>
        <fullName evidence="15">Penicillin-binding protein 2</fullName>
    </recommendedName>
</protein>
<keyword evidence="7" id="KW-0573">Peptidoglycan synthesis</keyword>
<comment type="caution">
    <text evidence="13">The sequence shown here is derived from an EMBL/GenBank/DDBJ whole genome shotgun (WGS) entry which is preliminary data.</text>
</comment>
<dbReference type="EMBL" id="DVJP01000025">
    <property type="protein sequence ID" value="HIS75779.1"/>
    <property type="molecule type" value="Genomic_DNA"/>
</dbReference>
<evidence type="ECO:0000313" key="14">
    <source>
        <dbReference type="Proteomes" id="UP000824002"/>
    </source>
</evidence>
<dbReference type="SUPFAM" id="SSF56519">
    <property type="entry name" value="Penicillin binding protein dimerisation domain"/>
    <property type="match status" value="1"/>
</dbReference>
<dbReference type="GO" id="GO:0009252">
    <property type="term" value="P:peptidoglycan biosynthetic process"/>
    <property type="evidence" value="ECO:0007669"/>
    <property type="project" value="UniProtKB-KW"/>
</dbReference>
<keyword evidence="5" id="KW-0812">Transmembrane</keyword>
<dbReference type="PANTHER" id="PTHR30627:SF2">
    <property type="entry name" value="PEPTIDOGLYCAN D,D-TRANSPEPTIDASE MRDA"/>
    <property type="match status" value="1"/>
</dbReference>
<evidence type="ECO:0000259" key="11">
    <source>
        <dbReference type="Pfam" id="PF00905"/>
    </source>
</evidence>
<dbReference type="GO" id="GO:0071972">
    <property type="term" value="F:peptidoglycan L,D-transpeptidase activity"/>
    <property type="evidence" value="ECO:0007669"/>
    <property type="project" value="TreeGrafter"/>
</dbReference>
<comment type="similarity">
    <text evidence="3">Belongs to the transpeptidase family.</text>
</comment>
<dbReference type="PANTHER" id="PTHR30627">
    <property type="entry name" value="PEPTIDOGLYCAN D,D-TRANSPEPTIDASE"/>
    <property type="match status" value="1"/>
</dbReference>
<dbReference type="Gene3D" id="1.10.10.1230">
    <property type="entry name" value="Penicillin-binding protein, N-terminal non-catalytic domain, head sub-domain"/>
    <property type="match status" value="1"/>
</dbReference>
<dbReference type="Gene3D" id="3.40.710.10">
    <property type="entry name" value="DD-peptidase/beta-lactamase superfamily"/>
    <property type="match status" value="1"/>
</dbReference>
<dbReference type="GO" id="GO:0005886">
    <property type="term" value="C:plasma membrane"/>
    <property type="evidence" value="ECO:0007669"/>
    <property type="project" value="UniProtKB-SubCell"/>
</dbReference>
<keyword evidence="9" id="KW-0472">Membrane</keyword>
<evidence type="ECO:0000256" key="2">
    <source>
        <dbReference type="ARBA" id="ARBA00004236"/>
    </source>
</evidence>
<dbReference type="GO" id="GO:0008360">
    <property type="term" value="P:regulation of cell shape"/>
    <property type="evidence" value="ECO:0007669"/>
    <property type="project" value="UniProtKB-KW"/>
</dbReference>
<keyword evidence="6" id="KW-0133">Cell shape</keyword>
<organism evidence="13 14">
    <name type="scientific">Candidatus Merdivicinus excrementipullorum</name>
    <dbReference type="NCBI Taxonomy" id="2840867"/>
    <lineage>
        <taxon>Bacteria</taxon>
        <taxon>Bacillati</taxon>
        <taxon>Bacillota</taxon>
        <taxon>Clostridia</taxon>
        <taxon>Eubacteriales</taxon>
        <taxon>Oscillospiraceae</taxon>
        <taxon>Oscillospiraceae incertae sedis</taxon>
        <taxon>Candidatus Merdivicinus</taxon>
    </lineage>
</organism>
<dbReference type="SUPFAM" id="SSF56601">
    <property type="entry name" value="beta-lactamase/transpeptidase-like"/>
    <property type="match status" value="1"/>
</dbReference>
<evidence type="ECO:0000313" key="13">
    <source>
        <dbReference type="EMBL" id="HIS75779.1"/>
    </source>
</evidence>
<sequence>MLSNKPQKPKERGRLITLSILSALVCGVYTLQLMNFQVVRGAEFQAQTQQMTVSKIAVKAARGEITDCNGVALAKNKVGFNIVFYYSFFPAEERNEIIARLIQMMEANGEEWHDPLPMTVSGQPEFLENRESDIETLKEKLQVNVYATADDCMYQLRELFDIDESYDDLTARKIAGVRYGMVLADFSVNNNQYTFAEDVSTGTVTQIKELSYQFSGVDIVDEDIRVYPDGDLAPHIVGVVGQMYAEQYYGDPDNGVAGYRDKGYPMNALIGRFGVESLMESELHGVDGVKTVEQSKDGAILSETVTQEPESGNNVALTLDSRLQSRIQEVLNQYIEYLRSLPDDPDGDDNGNQVVGGAVVVLDAKTGGVLAAVTAPTYDLNQYFSDYSQLSSREDLPMLNRAFDGLYRPGSTFKTVVASGALTEDLITPYDTVDCHRVYTYYDYIPGNKFRPTCLGYHGSTNVMEALTVSCNIFFYDVGRRLGIDKIQEYAHLLGLGTDTGLELSNAVGGISGPDRSELLGTTWQPGNVCQTSIGQMDTAVTPLQLAVQAMTLANQGRRYRAHIIKEVRSYDDTEVLSSTEPEIMSEFAMSDEDFAAIKAGMIGVSESVAERYNVLGWNTSLTDLGYDVAMKTGTPQVTSTTFSSSAIAFAPADDADIAIGIILERGADAKNLVRPILDAYSELYGQPAAEPGAEG</sequence>
<keyword evidence="8" id="KW-1133">Transmembrane helix</keyword>
<reference evidence="13" key="1">
    <citation type="submission" date="2020-10" db="EMBL/GenBank/DDBJ databases">
        <authorList>
            <person name="Gilroy R."/>
        </authorList>
    </citation>
    <scope>NUCLEOTIDE SEQUENCE</scope>
    <source>
        <strain evidence="13">CHK199-13235</strain>
    </source>
</reference>
<gene>
    <name evidence="13" type="ORF">IAB51_03115</name>
</gene>
<evidence type="ECO:0000256" key="1">
    <source>
        <dbReference type="ARBA" id="ARBA00004167"/>
    </source>
</evidence>
<dbReference type="InterPro" id="IPR001460">
    <property type="entry name" value="PCN-bd_Tpept"/>
</dbReference>
<dbReference type="InterPro" id="IPR012338">
    <property type="entry name" value="Beta-lactam/transpept-like"/>
</dbReference>
<evidence type="ECO:0008006" key="15">
    <source>
        <dbReference type="Google" id="ProtNLM"/>
    </source>
</evidence>
<dbReference type="Pfam" id="PF03717">
    <property type="entry name" value="PBP_dimer"/>
    <property type="match status" value="1"/>
</dbReference>
<evidence type="ECO:0000256" key="10">
    <source>
        <dbReference type="ARBA" id="ARBA00023316"/>
    </source>
</evidence>
<comment type="subcellular location">
    <subcellularLocation>
        <location evidence="2">Cell membrane</location>
    </subcellularLocation>
    <subcellularLocation>
        <location evidence="1">Membrane</location>
        <topology evidence="1">Single-pass membrane protein</topology>
    </subcellularLocation>
</comment>
<dbReference type="Gene3D" id="3.90.1310.10">
    <property type="entry name" value="Penicillin-binding protein 2a (Domain 2)"/>
    <property type="match status" value="1"/>
</dbReference>
<dbReference type="GO" id="GO:0071555">
    <property type="term" value="P:cell wall organization"/>
    <property type="evidence" value="ECO:0007669"/>
    <property type="project" value="UniProtKB-KW"/>
</dbReference>
<evidence type="ECO:0000256" key="6">
    <source>
        <dbReference type="ARBA" id="ARBA00022960"/>
    </source>
</evidence>
<evidence type="ECO:0000256" key="5">
    <source>
        <dbReference type="ARBA" id="ARBA00022692"/>
    </source>
</evidence>
<feature type="domain" description="Penicillin-binding protein dimerisation" evidence="12">
    <location>
        <begin position="58"/>
        <end position="303"/>
    </location>
</feature>
<evidence type="ECO:0000256" key="9">
    <source>
        <dbReference type="ARBA" id="ARBA00023136"/>
    </source>
</evidence>
<keyword evidence="4" id="KW-1003">Cell membrane</keyword>
<dbReference type="InterPro" id="IPR005311">
    <property type="entry name" value="PBP_dimer"/>
</dbReference>
<evidence type="ECO:0000256" key="4">
    <source>
        <dbReference type="ARBA" id="ARBA00022475"/>
    </source>
</evidence>
<dbReference type="AlphaFoldDB" id="A0A9D1FLI0"/>
<name>A0A9D1FLI0_9FIRM</name>
<dbReference type="GO" id="GO:0008658">
    <property type="term" value="F:penicillin binding"/>
    <property type="evidence" value="ECO:0007669"/>
    <property type="project" value="InterPro"/>
</dbReference>